<dbReference type="InterPro" id="IPR002060">
    <property type="entry name" value="Squ/phyt_synthse"/>
</dbReference>
<dbReference type="EMBL" id="CP146069">
    <property type="protein sequence ID" value="WWR45831.1"/>
    <property type="molecule type" value="Genomic_DNA"/>
</dbReference>
<dbReference type="PANTHER" id="PTHR31480">
    <property type="entry name" value="BIFUNCTIONAL LYCOPENE CYCLASE/PHYTOENE SYNTHASE"/>
    <property type="match status" value="1"/>
</dbReference>
<dbReference type="InterPro" id="IPR033904">
    <property type="entry name" value="Trans_IPPS_HH"/>
</dbReference>
<dbReference type="Proteomes" id="UP001364156">
    <property type="component" value="Chromosome"/>
</dbReference>
<sequence>MMQPKDMVHCAEAIRDGSRSFHAASKLLPRKVRDPALALYAFCRLADDAVDLHAEKADAVLRLHERLDLAYRGTPRDAPADRAFAAMIEEFGMPRELPEALLEGLAWDAMERRYATLSDLRAYSARVASAVGAMMCVLMRVRDADALARACDLGVAMQLTNIARDVGEDAREGRLYLPTDWLIDEGLEVDGFLEKPEMTMALRRVIKRLLREADALYLRSEAGVAALPLSSRPGIFAARYIYAGIGSQLRRLDMDSVSNRARTTGAQKIGWLMLSLGRAAGTLVMPRSSVIHARPLPETAYLVEAASDLAHRAPDWSDALYSTMATLRARDVTQATQRQARPRATGVA</sequence>
<dbReference type="SFLD" id="SFLDG01212">
    <property type="entry name" value="Phytoene_synthase_like"/>
    <property type="match status" value="1"/>
</dbReference>
<dbReference type="PROSITE" id="PS01044">
    <property type="entry name" value="SQUALEN_PHYTOEN_SYN_1"/>
    <property type="match status" value="1"/>
</dbReference>
<dbReference type="SFLD" id="SFLDS00005">
    <property type="entry name" value="Isoprenoid_Synthase_Type_I"/>
    <property type="match status" value="1"/>
</dbReference>
<dbReference type="SUPFAM" id="SSF48576">
    <property type="entry name" value="Terpenoid synthases"/>
    <property type="match status" value="1"/>
</dbReference>
<gene>
    <name evidence="2" type="ORF">RZ517_13720</name>
</gene>
<dbReference type="CDD" id="cd00683">
    <property type="entry name" value="Trans_IPPS_HH"/>
    <property type="match status" value="1"/>
</dbReference>
<dbReference type="InterPro" id="IPR019845">
    <property type="entry name" value="Squalene/phytoene_synthase_CS"/>
</dbReference>
<dbReference type="EC" id="2.5.1.-" evidence="2"/>
<dbReference type="PROSITE" id="PS01045">
    <property type="entry name" value="SQUALEN_PHYTOEN_SYN_2"/>
    <property type="match status" value="1"/>
</dbReference>
<keyword evidence="1 2" id="KW-0808">Transferase</keyword>
<dbReference type="Gene3D" id="1.10.600.10">
    <property type="entry name" value="Farnesyl Diphosphate Synthase"/>
    <property type="match status" value="1"/>
</dbReference>
<evidence type="ECO:0000256" key="1">
    <source>
        <dbReference type="ARBA" id="ARBA00022679"/>
    </source>
</evidence>
<keyword evidence="3" id="KW-1185">Reference proteome</keyword>
<accession>A0ABZ2HH76</accession>
<dbReference type="InterPro" id="IPR008949">
    <property type="entry name" value="Isoprenoid_synthase_dom_sf"/>
</dbReference>
<protein>
    <submittedName>
        <fullName evidence="2">Phytoene/squalene synthase family protein</fullName>
        <ecNumber evidence="2">2.5.1.-</ecNumber>
    </submittedName>
</protein>
<name>A0ABZ2HH76_9RHOB</name>
<evidence type="ECO:0000313" key="3">
    <source>
        <dbReference type="Proteomes" id="UP001364156"/>
    </source>
</evidence>
<reference evidence="2 3" key="1">
    <citation type="submission" date="2023-10" db="EMBL/GenBank/DDBJ databases">
        <title>Roseovarius strain S88 nov., isolated from a marine algae.</title>
        <authorList>
            <person name="Lee M.W."/>
            <person name="Lee J.K."/>
            <person name="Kim J.M."/>
            <person name="Choi D.G."/>
            <person name="Baek J.H."/>
            <person name="Bayburt H."/>
            <person name="Jung J.J."/>
            <person name="Han D.M."/>
            <person name="Jeon C.O."/>
        </authorList>
    </citation>
    <scope>NUCLEOTIDE SEQUENCE [LARGE SCALE GENOMIC DNA]</scope>
    <source>
        <strain evidence="2 3">S88</strain>
    </source>
</reference>
<dbReference type="GO" id="GO:0016740">
    <property type="term" value="F:transferase activity"/>
    <property type="evidence" value="ECO:0007669"/>
    <property type="project" value="UniProtKB-KW"/>
</dbReference>
<dbReference type="RefSeq" id="WP_338548740.1">
    <property type="nucleotide sequence ID" value="NZ_CP146069.1"/>
</dbReference>
<dbReference type="SFLD" id="SFLDG01018">
    <property type="entry name" value="Squalene/Phytoene_Synthase_Lik"/>
    <property type="match status" value="1"/>
</dbReference>
<proteinExistence type="predicted"/>
<organism evidence="2 3">
    <name type="scientific">Roseovarius phycicola</name>
    <dbReference type="NCBI Taxonomy" id="3080976"/>
    <lineage>
        <taxon>Bacteria</taxon>
        <taxon>Pseudomonadati</taxon>
        <taxon>Pseudomonadota</taxon>
        <taxon>Alphaproteobacteria</taxon>
        <taxon>Rhodobacterales</taxon>
        <taxon>Roseobacteraceae</taxon>
        <taxon>Roseovarius</taxon>
    </lineage>
</organism>
<dbReference type="NCBIfam" id="NF045921">
    <property type="entry name" value="PhytnSynCrtBRhod"/>
    <property type="match status" value="1"/>
</dbReference>
<dbReference type="Pfam" id="PF00494">
    <property type="entry name" value="SQS_PSY"/>
    <property type="match status" value="1"/>
</dbReference>
<evidence type="ECO:0000313" key="2">
    <source>
        <dbReference type="EMBL" id="WWR45831.1"/>
    </source>
</evidence>
<dbReference type="InterPro" id="IPR044843">
    <property type="entry name" value="Trans_IPPS_bact-type"/>
</dbReference>